<dbReference type="WBParaSite" id="EgrG_000517300">
    <property type="protein sequence ID" value="EgrG_000517300"/>
    <property type="gene ID" value="EgrG_000517300"/>
</dbReference>
<evidence type="ECO:0000256" key="2">
    <source>
        <dbReference type="ARBA" id="ARBA00022964"/>
    </source>
</evidence>
<evidence type="ECO:0000313" key="9">
    <source>
        <dbReference type="WBParaSite" id="EgrG_000517300"/>
    </source>
</evidence>
<reference evidence="7 8" key="1">
    <citation type="journal article" date="2013" name="Nature">
        <title>The genomes of four tapeworm species reveal adaptations to parasitism.</title>
        <authorList>
            <person name="Tsai I.J."/>
            <person name="Zarowiecki M."/>
            <person name="Holroyd N."/>
            <person name="Garciarrubio A."/>
            <person name="Sanchez-Flores A."/>
            <person name="Brooks K.L."/>
            <person name="Tracey A."/>
            <person name="Bobes R.J."/>
            <person name="Fragoso G."/>
            <person name="Sciutto E."/>
            <person name="Aslett M."/>
            <person name="Beasley H."/>
            <person name="Bennett H.M."/>
            <person name="Cai J."/>
            <person name="Camicia F."/>
            <person name="Clark R."/>
            <person name="Cucher M."/>
            <person name="De Silva N."/>
            <person name="Day T.A."/>
            <person name="Deplazes P."/>
            <person name="Estrada K."/>
            <person name="Fernandez C."/>
            <person name="Holland P.W."/>
            <person name="Hou J."/>
            <person name="Hu S."/>
            <person name="Huckvale T."/>
            <person name="Hung S.S."/>
            <person name="Kamenetzky L."/>
            <person name="Keane J.A."/>
            <person name="Kiss F."/>
            <person name="Koziol U."/>
            <person name="Lambert O."/>
            <person name="Liu K."/>
            <person name="Luo X."/>
            <person name="Luo Y."/>
            <person name="Macchiaroli N."/>
            <person name="Nichol S."/>
            <person name="Paps J."/>
            <person name="Parkinson J."/>
            <person name="Pouchkina-Stantcheva N."/>
            <person name="Riddiford N."/>
            <person name="Rosenzvit M."/>
            <person name="Salinas G."/>
            <person name="Wasmuth J.D."/>
            <person name="Zamanian M."/>
            <person name="Zheng Y."/>
            <person name="Cai X."/>
            <person name="Soberon X."/>
            <person name="Olson P.D."/>
            <person name="Laclette J.P."/>
            <person name="Brehm K."/>
            <person name="Berriman M."/>
            <person name="Garciarrubio A."/>
            <person name="Bobes R.J."/>
            <person name="Fragoso G."/>
            <person name="Sanchez-Flores A."/>
            <person name="Estrada K."/>
            <person name="Cevallos M.A."/>
            <person name="Morett E."/>
            <person name="Gonzalez V."/>
            <person name="Portillo T."/>
            <person name="Ochoa-Leyva A."/>
            <person name="Jose M.V."/>
            <person name="Sciutto E."/>
            <person name="Landa A."/>
            <person name="Jimenez L."/>
            <person name="Valdes V."/>
            <person name="Carrero J.C."/>
            <person name="Larralde C."/>
            <person name="Morales-Montor J."/>
            <person name="Limon-Lason J."/>
            <person name="Soberon X."/>
            <person name="Laclette J.P."/>
        </authorList>
    </citation>
    <scope>NUCLEOTIDE SEQUENCE [LARGE SCALE GENOMIC DNA]</scope>
</reference>
<evidence type="ECO:0000256" key="4">
    <source>
        <dbReference type="ARBA" id="ARBA00023004"/>
    </source>
</evidence>
<reference evidence="9" key="3">
    <citation type="submission" date="2020-10" db="UniProtKB">
        <authorList>
            <consortium name="WormBaseParasite"/>
        </authorList>
    </citation>
    <scope>IDENTIFICATION</scope>
</reference>
<dbReference type="GO" id="GO:0005737">
    <property type="term" value="C:cytoplasm"/>
    <property type="evidence" value="ECO:0007669"/>
    <property type="project" value="TreeGrafter"/>
</dbReference>
<dbReference type="GO" id="GO:0035515">
    <property type="term" value="F:oxidative RNA demethylase activity"/>
    <property type="evidence" value="ECO:0007669"/>
    <property type="project" value="TreeGrafter"/>
</dbReference>
<gene>
    <name evidence="9" type="primary">EGR_07282</name>
    <name evidence="7" type="ORF">EgrG_000517300</name>
</gene>
<reference evidence="7" key="2">
    <citation type="submission" date="2014-06" db="EMBL/GenBank/DDBJ databases">
        <authorList>
            <person name="Aslett M."/>
        </authorList>
    </citation>
    <scope>NUCLEOTIDE SEQUENCE</scope>
</reference>
<keyword evidence="2" id="KW-0223">Dioxygenase</keyword>
<dbReference type="Pfam" id="PF13532">
    <property type="entry name" value="2OG-FeII_Oxy_2"/>
    <property type="match status" value="1"/>
</dbReference>
<keyword evidence="4 5" id="KW-0408">Iron</keyword>
<sequence>MTSHKQDYEGTEQPKRSLTQVLHLITSPNVEKMSTDSVDVEERKRVFKFYKCFPDEPKQLENLDTSLSAFVTTTTLTNSINGFLEPSFVLQHNLTEEFFLLRSAIPEPAFLPFYEEALFDWPFASYARNNLSESKIDSGFWSKSFLEFSNPSGTNQLLGRLRWVTLGYHYDWEKKIYPPGCQSQFPTKCGDFFKSIALTISEVIGDRRDLLTQKSYYDNFIPEASIVNYYRKRTTMGFHIDDSEVCKRAPLVSISLGRPCIFLLEASTCIPGHLPHGNIGNTAKTIIPILLQHGDIMVTGGHSRLAYHAVPRLLSWRNASQCLSHDFFPSLLSAFKKRFGEDGIRENLEKYVLTTRLNVNVRQVNE</sequence>
<accession>A0A068WQT8</accession>
<dbReference type="OrthoDB" id="6614653at2759"/>
<dbReference type="InterPro" id="IPR037151">
    <property type="entry name" value="AlkB-like_sf"/>
</dbReference>
<keyword evidence="1 5" id="KW-0479">Metal-binding</keyword>
<dbReference type="PANTHER" id="PTHR16557">
    <property type="entry name" value="ALKYLATED DNA REPAIR PROTEIN ALKB-RELATED"/>
    <property type="match status" value="1"/>
</dbReference>
<protein>
    <submittedName>
        <fullName evidence="7 9">Alkylated DNA repair protein alkB</fullName>
    </submittedName>
</protein>
<evidence type="ECO:0000256" key="3">
    <source>
        <dbReference type="ARBA" id="ARBA00023002"/>
    </source>
</evidence>
<dbReference type="GO" id="GO:0008198">
    <property type="term" value="F:ferrous iron binding"/>
    <property type="evidence" value="ECO:0007669"/>
    <property type="project" value="TreeGrafter"/>
</dbReference>
<name>A0A068WQT8_ECHGR</name>
<dbReference type="Gene3D" id="2.60.120.590">
    <property type="entry name" value="Alpha-ketoglutarate-dependent dioxygenase AlkB-like"/>
    <property type="match status" value="1"/>
</dbReference>
<feature type="binding site" evidence="5">
    <location>
        <position position="308"/>
    </location>
    <ligand>
        <name>Fe cation</name>
        <dbReference type="ChEBI" id="CHEBI:24875"/>
        <note>catalytic</note>
    </ligand>
</feature>
<evidence type="ECO:0000256" key="1">
    <source>
        <dbReference type="ARBA" id="ARBA00022723"/>
    </source>
</evidence>
<dbReference type="InterPro" id="IPR004574">
    <property type="entry name" value="Alkb"/>
</dbReference>
<dbReference type="InterPro" id="IPR027450">
    <property type="entry name" value="AlkB-like"/>
</dbReference>
<evidence type="ECO:0000313" key="7">
    <source>
        <dbReference type="EMBL" id="CDS20825.1"/>
    </source>
</evidence>
<keyword evidence="3" id="KW-0560">Oxidoreductase</keyword>
<dbReference type="GO" id="GO:0035516">
    <property type="term" value="F:broad specificity oxidative DNA demethylase activity"/>
    <property type="evidence" value="ECO:0007669"/>
    <property type="project" value="TreeGrafter"/>
</dbReference>
<dbReference type="Proteomes" id="UP000492820">
    <property type="component" value="Unassembled WGS sequence"/>
</dbReference>
<feature type="domain" description="Alpha-ketoglutarate-dependent dioxygenase AlkB-like" evidence="6">
    <location>
        <begin position="132"/>
        <end position="362"/>
    </location>
</feature>
<evidence type="ECO:0000256" key="5">
    <source>
        <dbReference type="PIRSR" id="PIRSR604574-2"/>
    </source>
</evidence>
<dbReference type="EMBL" id="LK028582">
    <property type="protein sequence ID" value="CDS20825.1"/>
    <property type="molecule type" value="Genomic_DNA"/>
</dbReference>
<evidence type="ECO:0000313" key="8">
    <source>
        <dbReference type="Proteomes" id="UP000492820"/>
    </source>
</evidence>
<dbReference type="PANTHER" id="PTHR16557:SF2">
    <property type="entry name" value="NUCLEIC ACID DIOXYGENASE ALKBH1"/>
    <property type="match status" value="1"/>
</dbReference>
<feature type="binding site" evidence="5">
    <location>
        <position position="241"/>
    </location>
    <ligand>
        <name>Fe cation</name>
        <dbReference type="ChEBI" id="CHEBI:24875"/>
        <note>catalytic</note>
    </ligand>
</feature>
<comment type="cofactor">
    <cofactor evidence="5">
        <name>Fe(2+)</name>
        <dbReference type="ChEBI" id="CHEBI:29033"/>
    </cofactor>
    <text evidence="5">Binds 1 Fe(2+) ion per subunit.</text>
</comment>
<feature type="binding site" evidence="5">
    <location>
        <position position="239"/>
    </location>
    <ligand>
        <name>Fe cation</name>
        <dbReference type="ChEBI" id="CHEBI:24875"/>
        <note>catalytic</note>
    </ligand>
</feature>
<organism evidence="7">
    <name type="scientific">Echinococcus granulosus</name>
    <name type="common">Hydatid tapeworm</name>
    <dbReference type="NCBI Taxonomy" id="6210"/>
    <lineage>
        <taxon>Eukaryota</taxon>
        <taxon>Metazoa</taxon>
        <taxon>Spiralia</taxon>
        <taxon>Lophotrochozoa</taxon>
        <taxon>Platyhelminthes</taxon>
        <taxon>Cestoda</taxon>
        <taxon>Eucestoda</taxon>
        <taxon>Cyclophyllidea</taxon>
        <taxon>Taeniidae</taxon>
        <taxon>Echinococcus</taxon>
        <taxon>Echinococcus granulosus group</taxon>
    </lineage>
</organism>
<proteinExistence type="predicted"/>
<dbReference type="GO" id="GO:0035513">
    <property type="term" value="P:oxidative RNA demethylation"/>
    <property type="evidence" value="ECO:0007669"/>
    <property type="project" value="TreeGrafter"/>
</dbReference>
<dbReference type="AlphaFoldDB" id="A0A068WQT8"/>
<dbReference type="GO" id="GO:0005634">
    <property type="term" value="C:nucleus"/>
    <property type="evidence" value="ECO:0007669"/>
    <property type="project" value="TreeGrafter"/>
</dbReference>
<evidence type="ECO:0000259" key="6">
    <source>
        <dbReference type="Pfam" id="PF13532"/>
    </source>
</evidence>
<dbReference type="SUPFAM" id="SSF51197">
    <property type="entry name" value="Clavaminate synthase-like"/>
    <property type="match status" value="1"/>
</dbReference>